<evidence type="ECO:0000256" key="1">
    <source>
        <dbReference type="SAM" id="MobiDB-lite"/>
    </source>
</evidence>
<evidence type="ECO:0000313" key="3">
    <source>
        <dbReference type="Proteomes" id="UP001201812"/>
    </source>
</evidence>
<gene>
    <name evidence="2" type="ORF">DdX_21722</name>
</gene>
<dbReference type="Proteomes" id="UP001201812">
    <property type="component" value="Unassembled WGS sequence"/>
</dbReference>
<feature type="region of interest" description="Disordered" evidence="1">
    <location>
        <begin position="111"/>
        <end position="145"/>
    </location>
</feature>
<comment type="caution">
    <text evidence="2">The sequence shown here is derived from an EMBL/GenBank/DDBJ whole genome shotgun (WGS) entry which is preliminary data.</text>
</comment>
<reference evidence="2" key="1">
    <citation type="submission" date="2022-01" db="EMBL/GenBank/DDBJ databases">
        <title>Genome Sequence Resource for Two Populations of Ditylenchus destructor, the Migratory Endoparasitic Phytonematode.</title>
        <authorList>
            <person name="Zhang H."/>
            <person name="Lin R."/>
            <person name="Xie B."/>
        </authorList>
    </citation>
    <scope>NUCLEOTIDE SEQUENCE</scope>
    <source>
        <strain evidence="2">BazhouSP</strain>
    </source>
</reference>
<proteinExistence type="predicted"/>
<keyword evidence="3" id="KW-1185">Reference proteome</keyword>
<feature type="compositionally biased region" description="Low complexity" evidence="1">
    <location>
        <begin position="128"/>
        <end position="143"/>
    </location>
</feature>
<evidence type="ECO:0000313" key="2">
    <source>
        <dbReference type="EMBL" id="KAI1691687.1"/>
    </source>
</evidence>
<dbReference type="EMBL" id="JAKKPZ010000881">
    <property type="protein sequence ID" value="KAI1691687.1"/>
    <property type="molecule type" value="Genomic_DNA"/>
</dbReference>
<protein>
    <submittedName>
        <fullName evidence="2">Uncharacterized protein</fullName>
    </submittedName>
</protein>
<dbReference type="AlphaFoldDB" id="A0AAD4MFD2"/>
<sequence length="289" mass="30977">MRHGTAQSPARTPAGLRHAVVLILDVQRPSSRDIRLVHQGHSIFAAQSISPAMPGLNVRLITHGSPILRTPESVSGCRAAGPGSGDALEALGTLEDRAVFPSGRPACAGFPARGSARAESDSRPLPPVRGGARPARRSGSAHPQCPCPDRCAPGRRCGSARARPSRQPRGCVEDRGRAAGTRLTAVADARQCMDALANEIGGRTHIHHLRRAGIPKPDCAAHEQQRLGRDAERRVVDPGMIILRPVEHDGRAFRRRRDRRGGEVAVTEFVGNHAGLHDPRCRTDCRAAR</sequence>
<organism evidence="2 3">
    <name type="scientific">Ditylenchus destructor</name>
    <dbReference type="NCBI Taxonomy" id="166010"/>
    <lineage>
        <taxon>Eukaryota</taxon>
        <taxon>Metazoa</taxon>
        <taxon>Ecdysozoa</taxon>
        <taxon>Nematoda</taxon>
        <taxon>Chromadorea</taxon>
        <taxon>Rhabditida</taxon>
        <taxon>Tylenchina</taxon>
        <taxon>Tylenchomorpha</taxon>
        <taxon>Sphaerularioidea</taxon>
        <taxon>Anguinidae</taxon>
        <taxon>Anguininae</taxon>
        <taxon>Ditylenchus</taxon>
    </lineage>
</organism>
<name>A0AAD4MFD2_9BILA</name>
<accession>A0AAD4MFD2</accession>